<dbReference type="eggNOG" id="KOG0274">
    <property type="taxonomic scope" value="Eukaryota"/>
</dbReference>
<dbReference type="InterPro" id="IPR019775">
    <property type="entry name" value="WD40_repeat_CS"/>
</dbReference>
<dbReference type="PANTHER" id="PTHR47438">
    <property type="entry name" value="PHOSPHATE METABOLISM PROTEIN 8-RELATED"/>
    <property type="match status" value="1"/>
</dbReference>
<feature type="compositionally biased region" description="Polar residues" evidence="4">
    <location>
        <begin position="641"/>
        <end position="659"/>
    </location>
</feature>
<feature type="domain" description="F-box" evidence="5">
    <location>
        <begin position="241"/>
        <end position="287"/>
    </location>
</feature>
<keyword evidence="2" id="KW-0677">Repeat</keyword>
<dbReference type="OrthoDB" id="1065058at2759"/>
<feature type="compositionally biased region" description="Polar residues" evidence="4">
    <location>
        <begin position="593"/>
        <end position="621"/>
    </location>
</feature>
<feature type="compositionally biased region" description="Low complexity" evidence="4">
    <location>
        <begin position="15"/>
        <end position="27"/>
    </location>
</feature>
<feature type="region of interest" description="Disordered" evidence="4">
    <location>
        <begin position="894"/>
        <end position="916"/>
    </location>
</feature>
<keyword evidence="7" id="KW-1185">Reference proteome</keyword>
<dbReference type="EMBL" id="CAFZ01000142">
    <property type="protein sequence ID" value="CCA71960.1"/>
    <property type="molecule type" value="Genomic_DNA"/>
</dbReference>
<sequence length="916" mass="100274">MYVTSNADSAIISDTPQRTTPNRPTRPLYTDSIPWSSRGSLYSGPLDRSPNGPALLLMADPNLPPSATNSVWNDNHTITSFGMETEIVENDDVDEDLLSAMDAVQSAHMRRITHYKRLLEQGQSSAASQLHALQAELKLLRGTLDKERAISHENELARDRDRLALTLQKKETAVEELPFDLASILRGDGKGGFNESDVRRAIRSLQIPERMRLIGIILDCCIPGDISQQIRLLEKYRKSTFDVLTNLPTDIALTILRFLSVQQLLGIETVCKKWQELVHNPVLWRHNCLVLTATDPIPLRPPARVEDWEALYKSLHHRESNWKNAVPQHIRFLNGHTKFCTRLLLRGKRLISGSYDETIRIWDIETGEEKKCLQVQKAVSCLDFLAEEEVFAVGFHDVGRVHLYSSVTFNPLQQLQGHLYGIRSVALSPKHLISAGADKALVAWDWRNGEKIVKFGQQTNQNIGVQILRATTPRLAEEVGERFVSVTIDGIVRVFSIKRREMISSFSLASLGAGNPVLAAKISQVGANANNMLQWFAAEGNQMTCSTKSLIMHLQWVDESDLYNSPAGQPSTLSSPTTSSGPKTPSSTAPSAFRSQGPNTLKRSGGSSSGPTAGNGTQLRRSSGPLPRLSVPAPTTPRAPNLSNSTPIRPSPRIVSTGSKGPVSPAARKSSLTSNTLPRIIAIVETPDIASGAVDPRKRRVVTATRFGQRTDADRRIFLSTHRDRVTPPPLEEIEELAGESGAEKANDDPARPSLSHSRRSSVSTVHSAISNTSTTSPPLRGHYHHRSSMVDFDTTVDALGGVWAELASFDPLDPNAVLALKSVEGVSGDLPAKFRGLATPAMNPMSFALSHEEVVVGCADGTIYVMNFVGYKYSRSASQAFDIQLESPTTVEEYDDATPPTSAFEHGGPASFNST</sequence>
<dbReference type="STRING" id="1109443.G4TKW7"/>
<dbReference type="Gene3D" id="2.130.10.10">
    <property type="entry name" value="YVTN repeat-like/Quinoprotein amine dehydrogenase"/>
    <property type="match status" value="1"/>
</dbReference>
<dbReference type="Pfam" id="PF00400">
    <property type="entry name" value="WD40"/>
    <property type="match status" value="2"/>
</dbReference>
<dbReference type="InParanoid" id="G4TKW7"/>
<dbReference type="Proteomes" id="UP000007148">
    <property type="component" value="Unassembled WGS sequence"/>
</dbReference>
<dbReference type="SMART" id="SM00256">
    <property type="entry name" value="FBOX"/>
    <property type="match status" value="1"/>
</dbReference>
<evidence type="ECO:0000259" key="5">
    <source>
        <dbReference type="PROSITE" id="PS50181"/>
    </source>
</evidence>
<gene>
    <name evidence="6" type="ORF">PIIN_05895</name>
</gene>
<dbReference type="InterPro" id="IPR036047">
    <property type="entry name" value="F-box-like_dom_sf"/>
</dbReference>
<feature type="compositionally biased region" description="Basic and acidic residues" evidence="4">
    <location>
        <begin position="742"/>
        <end position="751"/>
    </location>
</feature>
<dbReference type="InterPro" id="IPR015943">
    <property type="entry name" value="WD40/YVTN_repeat-like_dom_sf"/>
</dbReference>
<comment type="caution">
    <text evidence="6">The sequence shown here is derived from an EMBL/GenBank/DDBJ whole genome shotgun (WGS) entry which is preliminary data.</text>
</comment>
<feature type="compositionally biased region" description="Polar residues" evidence="4">
    <location>
        <begin position="1"/>
        <end position="14"/>
    </location>
</feature>
<feature type="region of interest" description="Disordered" evidence="4">
    <location>
        <begin position="738"/>
        <end position="783"/>
    </location>
</feature>
<evidence type="ECO:0000256" key="3">
    <source>
        <dbReference type="PROSITE-ProRule" id="PRU00221"/>
    </source>
</evidence>
<dbReference type="SUPFAM" id="SSF81383">
    <property type="entry name" value="F-box domain"/>
    <property type="match status" value="1"/>
</dbReference>
<feature type="repeat" description="WD" evidence="3">
    <location>
        <begin position="415"/>
        <end position="454"/>
    </location>
</feature>
<dbReference type="GO" id="GO:0006206">
    <property type="term" value="P:pyrimidine nucleobase metabolic process"/>
    <property type="evidence" value="ECO:0007669"/>
    <property type="project" value="TreeGrafter"/>
</dbReference>
<evidence type="ECO:0000313" key="6">
    <source>
        <dbReference type="EMBL" id="CCA71960.1"/>
    </source>
</evidence>
<evidence type="ECO:0000313" key="7">
    <source>
        <dbReference type="Proteomes" id="UP000007148"/>
    </source>
</evidence>
<evidence type="ECO:0000256" key="1">
    <source>
        <dbReference type="ARBA" id="ARBA00022574"/>
    </source>
</evidence>
<dbReference type="AlphaFoldDB" id="G4TKW7"/>
<dbReference type="PANTHER" id="PTHR47438:SF1">
    <property type="entry name" value="PHOSPHATE METABOLISM PROTEIN 8-RELATED"/>
    <property type="match status" value="1"/>
</dbReference>
<dbReference type="Gene3D" id="1.20.1280.50">
    <property type="match status" value="1"/>
</dbReference>
<accession>G4TKW7</accession>
<protein>
    <submittedName>
        <fullName evidence="6">Related to pyrimidine 5-nucleotidase</fullName>
    </submittedName>
</protein>
<dbReference type="InterPro" id="IPR052791">
    <property type="entry name" value="SSM1_domain"/>
</dbReference>
<feature type="compositionally biased region" description="Polar residues" evidence="4">
    <location>
        <begin position="769"/>
        <end position="778"/>
    </location>
</feature>
<dbReference type="PROSITE" id="PS00678">
    <property type="entry name" value="WD_REPEATS_1"/>
    <property type="match status" value="1"/>
</dbReference>
<feature type="repeat" description="WD" evidence="3">
    <location>
        <begin position="333"/>
        <end position="372"/>
    </location>
</feature>
<reference evidence="6 7" key="1">
    <citation type="journal article" date="2011" name="PLoS Pathog.">
        <title>Endophytic Life Strategies Decoded by Genome and Transcriptome Analyses of the Mutualistic Root Symbiont Piriformospora indica.</title>
        <authorList>
            <person name="Zuccaro A."/>
            <person name="Lahrmann U."/>
            <person name="Guldener U."/>
            <person name="Langen G."/>
            <person name="Pfiffi S."/>
            <person name="Biedenkopf D."/>
            <person name="Wong P."/>
            <person name="Samans B."/>
            <person name="Grimm C."/>
            <person name="Basiewicz M."/>
            <person name="Murat C."/>
            <person name="Martin F."/>
            <person name="Kogel K.H."/>
        </authorList>
    </citation>
    <scope>NUCLEOTIDE SEQUENCE [LARGE SCALE GENOMIC DNA]</scope>
    <source>
        <strain evidence="6 7">DSM 11827</strain>
    </source>
</reference>
<organism evidence="6 7">
    <name type="scientific">Serendipita indica (strain DSM 11827)</name>
    <name type="common">Root endophyte fungus</name>
    <name type="synonym">Piriformospora indica</name>
    <dbReference type="NCBI Taxonomy" id="1109443"/>
    <lineage>
        <taxon>Eukaryota</taxon>
        <taxon>Fungi</taxon>
        <taxon>Dikarya</taxon>
        <taxon>Basidiomycota</taxon>
        <taxon>Agaricomycotina</taxon>
        <taxon>Agaricomycetes</taxon>
        <taxon>Sebacinales</taxon>
        <taxon>Serendipitaceae</taxon>
        <taxon>Serendipita</taxon>
    </lineage>
</organism>
<dbReference type="SUPFAM" id="SSF50978">
    <property type="entry name" value="WD40 repeat-like"/>
    <property type="match status" value="1"/>
</dbReference>
<feature type="compositionally biased region" description="Low complexity" evidence="4">
    <location>
        <begin position="570"/>
        <end position="591"/>
    </location>
</feature>
<dbReference type="PROSITE" id="PS50294">
    <property type="entry name" value="WD_REPEATS_REGION"/>
    <property type="match status" value="2"/>
</dbReference>
<dbReference type="HOGENOM" id="CLU_009767_0_0_1"/>
<feature type="region of interest" description="Disordered" evidence="4">
    <location>
        <begin position="565"/>
        <end position="672"/>
    </location>
</feature>
<feature type="region of interest" description="Disordered" evidence="4">
    <location>
        <begin position="1"/>
        <end position="31"/>
    </location>
</feature>
<name>G4TKW7_SERID</name>
<dbReference type="GO" id="GO:0008252">
    <property type="term" value="F:nucleotidase activity"/>
    <property type="evidence" value="ECO:0007669"/>
    <property type="project" value="TreeGrafter"/>
</dbReference>
<dbReference type="OMA" id="HHREANF"/>
<dbReference type="InterPro" id="IPR036322">
    <property type="entry name" value="WD40_repeat_dom_sf"/>
</dbReference>
<dbReference type="PROSITE" id="PS50181">
    <property type="entry name" value="FBOX"/>
    <property type="match status" value="1"/>
</dbReference>
<dbReference type="InterPro" id="IPR001680">
    <property type="entry name" value="WD40_rpt"/>
</dbReference>
<proteinExistence type="predicted"/>
<evidence type="ECO:0000256" key="4">
    <source>
        <dbReference type="SAM" id="MobiDB-lite"/>
    </source>
</evidence>
<dbReference type="SMART" id="SM00320">
    <property type="entry name" value="WD40"/>
    <property type="match status" value="3"/>
</dbReference>
<keyword evidence="1 3" id="KW-0853">WD repeat</keyword>
<dbReference type="PROSITE" id="PS50082">
    <property type="entry name" value="WD_REPEATS_2"/>
    <property type="match status" value="2"/>
</dbReference>
<evidence type="ECO:0000256" key="2">
    <source>
        <dbReference type="ARBA" id="ARBA00022737"/>
    </source>
</evidence>
<dbReference type="Pfam" id="PF12937">
    <property type="entry name" value="F-box-like"/>
    <property type="match status" value="1"/>
</dbReference>
<dbReference type="GO" id="GO:0009166">
    <property type="term" value="P:nucleotide catabolic process"/>
    <property type="evidence" value="ECO:0007669"/>
    <property type="project" value="TreeGrafter"/>
</dbReference>
<dbReference type="InterPro" id="IPR001810">
    <property type="entry name" value="F-box_dom"/>
</dbReference>